<dbReference type="SMART" id="SM00487">
    <property type="entry name" value="DEXDc"/>
    <property type="match status" value="1"/>
</dbReference>
<evidence type="ECO:0000256" key="3">
    <source>
        <dbReference type="ARBA" id="ARBA00022801"/>
    </source>
</evidence>
<comment type="caution">
    <text evidence="12">The sequence shown here is derived from an EMBL/GenBank/DDBJ whole genome shotgun (WGS) entry which is preliminary data.</text>
</comment>
<dbReference type="Pfam" id="PF00271">
    <property type="entry name" value="Helicase_C"/>
    <property type="match status" value="1"/>
</dbReference>
<sequence>MSLPDCLRKLGYREFTALQREAFKKIAGRGFNVVIVAPTGVGKTEAAILPVFYSISRLRSEPISCVYITPLRALNRDIAERISRIAECFGVSVALRHGDTPYHARKAIQKNPPQVLVTTPETLNYILLNEDLLKKLSNLKFVVLDELHEIIESKRGLLLLTVLYLVLNYISVRPVIIGLTATLSDENSVRQILSSVNKLPTEVVRDVGSKSYEIEVETLSCTGKCKELAKYIGDERVVARAMYILEKIAGSGGVLVFTNTRTMAEYLSNLLNSISERLGYEVNIGVHHGSLSREHREEVEKRFKNGEIKAVVATSSLELGIDIGRVDYVVQYLSPRQVTRLVQRIGRSGHKLGSVARGSIVSTSNLLHYLESIVLAKRAVRNILEGEEIYTSPLDVLSYALAVYSLVNPRGINVSKVYADIVQNALYKDLSYEDFMDVVNYLEYSRIVKLESGIIKPTRKTRLHVYKTSMIPSTREINVFDVTGRRVGALDEDYVVLNIQPGDFLVLAGSVWKILSYAESENKLYVEKVAAPTDEAVVPFWEGENIPVEYKVAREVGSMLRRLGEGEVEKLREEYGLKADLRTEIVGLFGNDKRIVIDYAVPLGVIFVNVFGGSKLNLMLKDLLSYYIKKTNPLAKVRVYSTPYAIVIRAGNTDLGLLQRDILGFFKNLKKFVSGEFLTEAVRESKTLLWRIYQVAQRFGAISPEVERVSNALLQAFVDTVIGREAFKEVLAKDYDVRSAQELSELIEKGVVRVEGRVSERISEFHREILEYIEVPIFKGIVFDQEAYLSKLLSRKVTLLCLSCGYYKSGTVADFLDKKEFNCPKCGKATLTLVKGRDISRELDLVNKLKKGERLNSDEDKMLDELSKRATLLYRFKKDALLALSARGVGAHEAARILNSVARGGDLIQEIYESEKRFLMVKEYISRDH</sequence>
<dbReference type="InterPro" id="IPR045628">
    <property type="entry name" value="Lhr_WH_dom"/>
</dbReference>
<evidence type="ECO:0000313" key="12">
    <source>
        <dbReference type="EMBL" id="HHP67275.1"/>
    </source>
</evidence>
<dbReference type="GO" id="GO:0140097">
    <property type="term" value="F:catalytic activity, acting on DNA"/>
    <property type="evidence" value="ECO:0007669"/>
    <property type="project" value="UniProtKB-ARBA"/>
</dbReference>
<evidence type="ECO:0000256" key="2">
    <source>
        <dbReference type="ARBA" id="ARBA00022763"/>
    </source>
</evidence>
<dbReference type="PROSITE" id="PS51192">
    <property type="entry name" value="HELICASE_ATP_BIND_1"/>
    <property type="match status" value="1"/>
</dbReference>
<keyword evidence="6" id="KW-0238">DNA-binding</keyword>
<dbReference type="InterPro" id="IPR014001">
    <property type="entry name" value="Helicase_ATP-bd"/>
</dbReference>
<dbReference type="GO" id="GO:0016887">
    <property type="term" value="F:ATP hydrolysis activity"/>
    <property type="evidence" value="ECO:0007669"/>
    <property type="project" value="TreeGrafter"/>
</dbReference>
<evidence type="ECO:0000256" key="6">
    <source>
        <dbReference type="ARBA" id="ARBA00023125"/>
    </source>
</evidence>
<reference evidence="12" key="1">
    <citation type="journal article" date="2020" name="mSystems">
        <title>Genome- and Community-Level Interaction Insights into Carbon Utilization and Element Cycling Functions of Hydrothermarchaeota in Hydrothermal Sediment.</title>
        <authorList>
            <person name="Zhou Z."/>
            <person name="Liu Y."/>
            <person name="Xu W."/>
            <person name="Pan J."/>
            <person name="Luo Z.H."/>
            <person name="Li M."/>
        </authorList>
    </citation>
    <scope>NUCLEOTIDE SEQUENCE [LARGE SCALE GENOMIC DNA]</scope>
    <source>
        <strain evidence="12">SpSt-110</strain>
    </source>
</reference>
<dbReference type="InterPro" id="IPR017170">
    <property type="entry name" value="Lhr-like"/>
</dbReference>
<evidence type="ECO:0000259" key="10">
    <source>
        <dbReference type="PROSITE" id="PS51192"/>
    </source>
</evidence>
<name>A0A7J3XXI4_9CREN</name>
<dbReference type="SUPFAM" id="SSF52540">
    <property type="entry name" value="P-loop containing nucleoside triphosphate hydrolases"/>
    <property type="match status" value="1"/>
</dbReference>
<dbReference type="EMBL" id="DRYK01000014">
    <property type="protein sequence ID" value="HHP67275.1"/>
    <property type="molecule type" value="Genomic_DNA"/>
</dbReference>
<dbReference type="GO" id="GO:0006281">
    <property type="term" value="P:DNA repair"/>
    <property type="evidence" value="ECO:0007669"/>
    <property type="project" value="UniProtKB-KW"/>
</dbReference>
<keyword evidence="4 12" id="KW-0347">Helicase</keyword>
<dbReference type="Gene3D" id="3.40.50.300">
    <property type="entry name" value="P-loop containing nucleotide triphosphate hydrolases"/>
    <property type="match status" value="2"/>
</dbReference>
<dbReference type="Pfam" id="PF08494">
    <property type="entry name" value="DEAD_assoc"/>
    <property type="match status" value="1"/>
</dbReference>
<dbReference type="InterPro" id="IPR052511">
    <property type="entry name" value="ATP-dep_Helicase"/>
</dbReference>
<accession>A0A7J3XXI4</accession>
<dbReference type="Pfam" id="PF00270">
    <property type="entry name" value="DEAD"/>
    <property type="match status" value="1"/>
</dbReference>
<dbReference type="SMART" id="SM00490">
    <property type="entry name" value="HELICc"/>
    <property type="match status" value="1"/>
</dbReference>
<dbReference type="CDD" id="cd18796">
    <property type="entry name" value="SF2_C_LHR"/>
    <property type="match status" value="1"/>
</dbReference>
<evidence type="ECO:0000256" key="5">
    <source>
        <dbReference type="ARBA" id="ARBA00022840"/>
    </source>
</evidence>
<keyword evidence="8" id="KW-0413">Isomerase</keyword>
<keyword evidence="5" id="KW-0067">ATP-binding</keyword>
<dbReference type="AlphaFoldDB" id="A0A7J3XXI4"/>
<feature type="domain" description="Helicase C-terminal" evidence="11">
    <location>
        <begin position="237"/>
        <end position="397"/>
    </location>
</feature>
<dbReference type="GO" id="GO:0005524">
    <property type="term" value="F:ATP binding"/>
    <property type="evidence" value="ECO:0007669"/>
    <property type="project" value="UniProtKB-KW"/>
</dbReference>
<evidence type="ECO:0000256" key="4">
    <source>
        <dbReference type="ARBA" id="ARBA00022806"/>
    </source>
</evidence>
<dbReference type="PANTHER" id="PTHR47962">
    <property type="entry name" value="ATP-DEPENDENT HELICASE LHR-RELATED-RELATED"/>
    <property type="match status" value="1"/>
</dbReference>
<gene>
    <name evidence="12" type="ORF">ENM60_00520</name>
</gene>
<dbReference type="InterPro" id="IPR027417">
    <property type="entry name" value="P-loop_NTPase"/>
</dbReference>
<keyword evidence="2" id="KW-0227">DNA damage</keyword>
<dbReference type="InterPro" id="IPR001650">
    <property type="entry name" value="Helicase_C-like"/>
</dbReference>
<evidence type="ECO:0000256" key="1">
    <source>
        <dbReference type="ARBA" id="ARBA00022741"/>
    </source>
</evidence>
<keyword evidence="1" id="KW-0547">Nucleotide-binding</keyword>
<organism evidence="12">
    <name type="scientific">Thermogladius calderae</name>
    <dbReference type="NCBI Taxonomy" id="1200300"/>
    <lineage>
        <taxon>Archaea</taxon>
        <taxon>Thermoproteota</taxon>
        <taxon>Thermoprotei</taxon>
        <taxon>Desulfurococcales</taxon>
        <taxon>Desulfurococcaceae</taxon>
        <taxon>Thermogladius</taxon>
    </lineage>
</organism>
<proteinExistence type="inferred from homology"/>
<evidence type="ECO:0000259" key="11">
    <source>
        <dbReference type="PROSITE" id="PS51194"/>
    </source>
</evidence>
<evidence type="ECO:0000256" key="7">
    <source>
        <dbReference type="ARBA" id="ARBA00023204"/>
    </source>
</evidence>
<dbReference type="PIRSF" id="PIRSF037307">
    <property type="entry name" value="Lhr-like_helic_prd"/>
    <property type="match status" value="1"/>
</dbReference>
<dbReference type="InterPro" id="IPR013701">
    <property type="entry name" value="Lhr-like_DEAD/DEAH_assoc"/>
</dbReference>
<protein>
    <submittedName>
        <fullName evidence="12">DEAD/DEAH box helicase</fullName>
    </submittedName>
</protein>
<feature type="domain" description="Helicase ATP-binding" evidence="10">
    <location>
        <begin position="24"/>
        <end position="201"/>
    </location>
</feature>
<evidence type="ECO:0000256" key="9">
    <source>
        <dbReference type="ARBA" id="ARBA00093467"/>
    </source>
</evidence>
<dbReference type="GO" id="GO:0004386">
    <property type="term" value="F:helicase activity"/>
    <property type="evidence" value="ECO:0007669"/>
    <property type="project" value="UniProtKB-KW"/>
</dbReference>
<dbReference type="InterPro" id="IPR011545">
    <property type="entry name" value="DEAD/DEAH_box_helicase_dom"/>
</dbReference>
<keyword evidence="3" id="KW-0378">Hydrolase</keyword>
<dbReference type="PROSITE" id="PS51194">
    <property type="entry name" value="HELICASE_CTER"/>
    <property type="match status" value="1"/>
</dbReference>
<keyword evidence="7" id="KW-0234">DNA repair</keyword>
<dbReference type="PANTHER" id="PTHR47962:SF5">
    <property type="entry name" value="ATP-DEPENDENT HELICASE LHR-RELATED"/>
    <property type="match status" value="1"/>
</dbReference>
<evidence type="ECO:0000256" key="8">
    <source>
        <dbReference type="ARBA" id="ARBA00023235"/>
    </source>
</evidence>
<comment type="similarity">
    <text evidence="9">Belongs to the Lhr helicase family. Lhr-Core subfamily.</text>
</comment>
<dbReference type="GO" id="GO:0003677">
    <property type="term" value="F:DNA binding"/>
    <property type="evidence" value="ECO:0007669"/>
    <property type="project" value="UniProtKB-KW"/>
</dbReference>
<dbReference type="Pfam" id="PF19306">
    <property type="entry name" value="WHD_Lhr"/>
    <property type="match status" value="1"/>
</dbReference>